<keyword evidence="6 12" id="KW-0915">Sodium</keyword>
<keyword evidence="9 12" id="KW-0407">Ion channel</keyword>
<evidence type="ECO:0000313" key="14">
    <source>
        <dbReference type="Proteomes" id="UP000246964"/>
    </source>
</evidence>
<feature type="binding site" evidence="12">
    <location>
        <position position="90"/>
    </location>
    <ligand>
        <name>Na(+)</name>
        <dbReference type="ChEBI" id="CHEBI:29101"/>
        <note>structural</note>
    </ligand>
</feature>
<keyword evidence="12" id="KW-0813">Transport</keyword>
<feature type="binding site" evidence="12">
    <location>
        <position position="87"/>
    </location>
    <ligand>
        <name>Na(+)</name>
        <dbReference type="ChEBI" id="CHEBI:29101"/>
        <note>structural</note>
    </ligand>
</feature>
<reference evidence="13 14" key="1">
    <citation type="submission" date="2018-05" db="EMBL/GenBank/DDBJ databases">
        <title>Freshwater and sediment microbial communities from various areas in North America, analyzing microbe dynamics in response to fracking.</title>
        <authorList>
            <person name="Lamendella R."/>
        </authorList>
    </citation>
    <scope>NUCLEOTIDE SEQUENCE [LARGE SCALE GENOMIC DNA]</scope>
    <source>
        <strain evidence="13 14">125B1</strain>
    </source>
</reference>
<evidence type="ECO:0000256" key="5">
    <source>
        <dbReference type="ARBA" id="ARBA00022989"/>
    </source>
</evidence>
<comment type="subcellular location">
    <subcellularLocation>
        <location evidence="1 12">Cell membrane</location>
        <topology evidence="1 12">Multi-pass membrane protein</topology>
    </subcellularLocation>
</comment>
<evidence type="ECO:0000313" key="13">
    <source>
        <dbReference type="EMBL" id="PWW15095.1"/>
    </source>
</evidence>
<dbReference type="PANTHER" id="PTHR28259:SF1">
    <property type="entry name" value="FLUORIDE EXPORT PROTEIN 1-RELATED"/>
    <property type="match status" value="1"/>
</dbReference>
<dbReference type="AlphaFoldDB" id="A0A317QBP4"/>
<keyword evidence="3" id="KW-0997">Cell inner membrane</keyword>
<dbReference type="GO" id="GO:0046872">
    <property type="term" value="F:metal ion binding"/>
    <property type="evidence" value="ECO:0007669"/>
    <property type="project" value="UniProtKB-KW"/>
</dbReference>
<comment type="function">
    <text evidence="12">Fluoride-specific ion channel. Important for reducing fluoride concentration in the cell, thus reducing its toxicity.</text>
</comment>
<keyword evidence="7 12" id="KW-0406">Ion transport</keyword>
<evidence type="ECO:0000256" key="9">
    <source>
        <dbReference type="ARBA" id="ARBA00023303"/>
    </source>
</evidence>
<evidence type="ECO:0000256" key="12">
    <source>
        <dbReference type="HAMAP-Rule" id="MF_00454"/>
    </source>
</evidence>
<evidence type="ECO:0000256" key="3">
    <source>
        <dbReference type="ARBA" id="ARBA00022519"/>
    </source>
</evidence>
<keyword evidence="8 12" id="KW-0472">Membrane</keyword>
<sequence>MNKINVAIGDAVMLTNWVWVGLGGAIGAMARYGVGLLLPHILGKTFPFATLTVNILGSFLLAMLLVWQQQQSIHQSWWLFLGVGLLGAFTTFSTFSVEVVQLAQQGELLKAAIHAAANFICCLAAVLIALWLKPYYLNIWD</sequence>
<dbReference type="Pfam" id="PF02537">
    <property type="entry name" value="CRCB"/>
    <property type="match status" value="1"/>
</dbReference>
<evidence type="ECO:0000256" key="4">
    <source>
        <dbReference type="ARBA" id="ARBA00022692"/>
    </source>
</evidence>
<feature type="transmembrane region" description="Helical" evidence="12">
    <location>
        <begin position="111"/>
        <end position="132"/>
    </location>
</feature>
<dbReference type="HAMAP" id="MF_00454">
    <property type="entry name" value="FluC"/>
    <property type="match status" value="1"/>
</dbReference>
<dbReference type="Proteomes" id="UP000246964">
    <property type="component" value="Unassembled WGS sequence"/>
</dbReference>
<comment type="catalytic activity">
    <reaction evidence="11">
        <text>fluoride(in) = fluoride(out)</text>
        <dbReference type="Rhea" id="RHEA:76159"/>
        <dbReference type="ChEBI" id="CHEBI:17051"/>
    </reaction>
    <physiologicalReaction direction="left-to-right" evidence="11">
        <dbReference type="Rhea" id="RHEA:76160"/>
    </physiologicalReaction>
</comment>
<feature type="transmembrane region" description="Helical" evidence="12">
    <location>
        <begin position="12"/>
        <end position="34"/>
    </location>
</feature>
<dbReference type="PANTHER" id="PTHR28259">
    <property type="entry name" value="FLUORIDE EXPORT PROTEIN 1-RELATED"/>
    <property type="match status" value="1"/>
</dbReference>
<evidence type="ECO:0000256" key="11">
    <source>
        <dbReference type="ARBA" id="ARBA00035585"/>
    </source>
</evidence>
<dbReference type="NCBIfam" id="TIGR00494">
    <property type="entry name" value="crcB"/>
    <property type="match status" value="1"/>
</dbReference>
<protein>
    <recommendedName>
        <fullName evidence="12">Fluoride-specific ion channel FluC</fullName>
    </recommendedName>
</protein>
<evidence type="ECO:0000256" key="2">
    <source>
        <dbReference type="ARBA" id="ARBA00022475"/>
    </source>
</evidence>
<evidence type="ECO:0000256" key="7">
    <source>
        <dbReference type="ARBA" id="ARBA00023065"/>
    </source>
</evidence>
<gene>
    <name evidence="12" type="primary">fluC</name>
    <name evidence="12" type="synonym">crcB</name>
    <name evidence="13" type="ORF">DET45_10294</name>
</gene>
<dbReference type="InterPro" id="IPR003691">
    <property type="entry name" value="FluC"/>
</dbReference>
<accession>A0A317QBP4</accession>
<keyword evidence="4 12" id="KW-0812">Transmembrane</keyword>
<comment type="similarity">
    <text evidence="10 12">Belongs to the fluoride channel Fluc/FEX (TC 1.A.43) family.</text>
</comment>
<keyword evidence="14" id="KW-1185">Reference proteome</keyword>
<dbReference type="EMBL" id="QGTT01000002">
    <property type="protein sequence ID" value="PWW15095.1"/>
    <property type="molecule type" value="Genomic_DNA"/>
</dbReference>
<name>A0A317QBP4_9GAMM</name>
<keyword evidence="2 12" id="KW-1003">Cell membrane</keyword>
<dbReference type="GO" id="GO:0140114">
    <property type="term" value="P:cellular detoxification of fluoride"/>
    <property type="evidence" value="ECO:0007669"/>
    <property type="project" value="UniProtKB-UniRule"/>
</dbReference>
<feature type="transmembrane region" description="Helical" evidence="12">
    <location>
        <begin position="46"/>
        <end position="66"/>
    </location>
</feature>
<evidence type="ECO:0000256" key="6">
    <source>
        <dbReference type="ARBA" id="ARBA00023053"/>
    </source>
</evidence>
<dbReference type="GO" id="GO:0062054">
    <property type="term" value="F:fluoride channel activity"/>
    <property type="evidence" value="ECO:0007669"/>
    <property type="project" value="UniProtKB-UniRule"/>
</dbReference>
<evidence type="ECO:0000256" key="1">
    <source>
        <dbReference type="ARBA" id="ARBA00004651"/>
    </source>
</evidence>
<keyword evidence="12" id="KW-0479">Metal-binding</keyword>
<evidence type="ECO:0000256" key="8">
    <source>
        <dbReference type="ARBA" id="ARBA00023136"/>
    </source>
</evidence>
<keyword evidence="5 12" id="KW-1133">Transmembrane helix</keyword>
<dbReference type="GO" id="GO:0005886">
    <property type="term" value="C:plasma membrane"/>
    <property type="evidence" value="ECO:0007669"/>
    <property type="project" value="UniProtKB-SubCell"/>
</dbReference>
<evidence type="ECO:0000256" key="10">
    <source>
        <dbReference type="ARBA" id="ARBA00035120"/>
    </source>
</evidence>
<comment type="caution">
    <text evidence="13">The sequence shown here is derived from an EMBL/GenBank/DDBJ whole genome shotgun (WGS) entry which is preliminary data.</text>
</comment>
<proteinExistence type="inferred from homology"/>
<organism evidence="13 14">
    <name type="scientific">Pseudidiomarina maritima</name>
    <dbReference type="NCBI Taxonomy" id="519453"/>
    <lineage>
        <taxon>Bacteria</taxon>
        <taxon>Pseudomonadati</taxon>
        <taxon>Pseudomonadota</taxon>
        <taxon>Gammaproteobacteria</taxon>
        <taxon>Alteromonadales</taxon>
        <taxon>Idiomarinaceae</taxon>
        <taxon>Pseudidiomarina</taxon>
    </lineage>
</organism>
<feature type="transmembrane region" description="Helical" evidence="12">
    <location>
        <begin position="78"/>
        <end position="99"/>
    </location>
</feature>
<comment type="activity regulation">
    <text evidence="12">Na(+) is not transported, but it plays an essential structural role and its presence is essential for fluoride channel function.</text>
</comment>